<dbReference type="InterPro" id="IPR015422">
    <property type="entry name" value="PyrdxlP-dep_Trfase_small"/>
</dbReference>
<gene>
    <name evidence="6" type="primary">csd_1</name>
    <name evidence="6" type="ORF">AULFYP135_00955</name>
</gene>
<dbReference type="InterPro" id="IPR000192">
    <property type="entry name" value="Aminotrans_V_dom"/>
</dbReference>
<dbReference type="GO" id="GO:0031071">
    <property type="term" value="F:cysteine desulfurase activity"/>
    <property type="evidence" value="ECO:0007669"/>
    <property type="project" value="UniProtKB-EC"/>
</dbReference>
<protein>
    <submittedName>
        <fullName evidence="6">Putative cysteine desulfurase</fullName>
        <ecNumber evidence="6">2.8.1.7</ecNumber>
    </submittedName>
</protein>
<keyword evidence="6" id="KW-0808">Transferase</keyword>
<comment type="similarity">
    <text evidence="3">Belongs to the class-V pyridoxal-phosphate-dependent aminotransferase family.</text>
</comment>
<dbReference type="EMBL" id="CACRSL010000003">
    <property type="protein sequence ID" value="VYS92948.1"/>
    <property type="molecule type" value="Genomic_DNA"/>
</dbReference>
<feature type="domain" description="Aminotransferase class V" evidence="5">
    <location>
        <begin position="2"/>
        <end position="365"/>
    </location>
</feature>
<dbReference type="PANTHER" id="PTHR43586">
    <property type="entry name" value="CYSTEINE DESULFURASE"/>
    <property type="match status" value="1"/>
</dbReference>
<dbReference type="AlphaFoldDB" id="A0A6N2SK70"/>
<dbReference type="InterPro" id="IPR015421">
    <property type="entry name" value="PyrdxlP-dep_Trfase_major"/>
</dbReference>
<dbReference type="InterPro" id="IPR020578">
    <property type="entry name" value="Aminotrans_V_PyrdxlP_BS"/>
</dbReference>
<dbReference type="NCBIfam" id="TIGR01977">
    <property type="entry name" value="am_tr_V_EF2568"/>
    <property type="match status" value="1"/>
</dbReference>
<dbReference type="Pfam" id="PF00266">
    <property type="entry name" value="Aminotran_5"/>
    <property type="match status" value="1"/>
</dbReference>
<evidence type="ECO:0000313" key="6">
    <source>
        <dbReference type="EMBL" id="VYS92948.1"/>
    </source>
</evidence>
<dbReference type="PANTHER" id="PTHR43586:SF4">
    <property type="entry name" value="ISOPENICILLIN N EPIMERASE"/>
    <property type="match status" value="1"/>
</dbReference>
<evidence type="ECO:0000256" key="2">
    <source>
        <dbReference type="ARBA" id="ARBA00022898"/>
    </source>
</evidence>
<sequence>MVYFDNAATTYPKPNEVIKAVNNAFVHYGANPGRSGHKLSVDTARQVYECRELVADFFGCKNPEQVVFTQNCTHALNLAIKGILRVGDHAIISDIEHNSVLRPIHTLKERGAIAYDIAPIDLSDDVTVENFRRLIKPNTKLIAVSHGSNVFGIRSPIEKLAKLAHENGCYFLVDAAQTAGVVEIDMEKTGIDFLCAAGHKSLYGPMGTGILIAAKGEDLCTIIEGGSGSASLDYNQPDFMPDKLESGTLNAIGIVGLKAGINFVKSMGIPAIYNHEMKIAREIYSRIACEKNVQLYTPYPVDGVHLPVISFNIIGRAGEETAQLLDEKGYCLRGGYHCAPLAHKKFGTLDTGAARISIGAFNNLAQAAGLASEIKKL</sequence>
<dbReference type="Gene3D" id="3.40.640.10">
    <property type="entry name" value="Type I PLP-dependent aspartate aminotransferase-like (Major domain)"/>
    <property type="match status" value="1"/>
</dbReference>
<dbReference type="EC" id="2.8.1.7" evidence="6"/>
<name>A0A6N2SK70_9FIRM</name>
<dbReference type="SUPFAM" id="SSF53383">
    <property type="entry name" value="PLP-dependent transferases"/>
    <property type="match status" value="1"/>
</dbReference>
<reference evidence="6" key="1">
    <citation type="submission" date="2019-11" db="EMBL/GenBank/DDBJ databases">
        <authorList>
            <person name="Feng L."/>
        </authorList>
    </citation>
    <scope>NUCLEOTIDE SEQUENCE</scope>
    <source>
        <strain evidence="6">AundefinedLFYP135</strain>
    </source>
</reference>
<comment type="cofactor">
    <cofactor evidence="1 4">
        <name>pyridoxal 5'-phosphate</name>
        <dbReference type="ChEBI" id="CHEBI:597326"/>
    </cofactor>
</comment>
<proteinExistence type="inferred from homology"/>
<evidence type="ECO:0000256" key="3">
    <source>
        <dbReference type="RuleBase" id="RU004075"/>
    </source>
</evidence>
<keyword evidence="2" id="KW-0663">Pyridoxal phosphate</keyword>
<dbReference type="Gene3D" id="3.90.1150.10">
    <property type="entry name" value="Aspartate Aminotransferase, domain 1"/>
    <property type="match status" value="1"/>
</dbReference>
<evidence type="ECO:0000256" key="1">
    <source>
        <dbReference type="ARBA" id="ARBA00001933"/>
    </source>
</evidence>
<dbReference type="PROSITE" id="PS00595">
    <property type="entry name" value="AA_TRANSFER_CLASS_5"/>
    <property type="match status" value="1"/>
</dbReference>
<accession>A0A6N2SK70</accession>
<evidence type="ECO:0000259" key="5">
    <source>
        <dbReference type="Pfam" id="PF00266"/>
    </source>
</evidence>
<evidence type="ECO:0000256" key="4">
    <source>
        <dbReference type="RuleBase" id="RU004504"/>
    </source>
</evidence>
<dbReference type="InterPro" id="IPR010969">
    <property type="entry name" value="Cys_dSase-rel_unknwn_funct"/>
</dbReference>
<organism evidence="6">
    <name type="scientific">uncultured Anaerotruncus sp</name>
    <dbReference type="NCBI Taxonomy" id="905011"/>
    <lineage>
        <taxon>Bacteria</taxon>
        <taxon>Bacillati</taxon>
        <taxon>Bacillota</taxon>
        <taxon>Clostridia</taxon>
        <taxon>Eubacteriales</taxon>
        <taxon>Oscillospiraceae</taxon>
        <taxon>Anaerotruncus</taxon>
        <taxon>environmental samples</taxon>
    </lineage>
</organism>
<dbReference type="InterPro" id="IPR015424">
    <property type="entry name" value="PyrdxlP-dep_Trfase"/>
</dbReference>